<dbReference type="Proteomes" id="UP000612282">
    <property type="component" value="Unassembled WGS sequence"/>
</dbReference>
<protein>
    <submittedName>
        <fullName evidence="2">Uncharacterized protein</fullName>
    </submittedName>
</protein>
<gene>
    <name evidence="2" type="ORF">Aco03nite_017770</name>
</gene>
<evidence type="ECO:0000313" key="2">
    <source>
        <dbReference type="EMBL" id="GID53373.1"/>
    </source>
</evidence>
<feature type="compositionally biased region" description="Polar residues" evidence="1">
    <location>
        <begin position="49"/>
        <end position="59"/>
    </location>
</feature>
<reference evidence="2 3" key="1">
    <citation type="submission" date="2021-01" db="EMBL/GenBank/DDBJ databases">
        <title>Whole genome shotgun sequence of Actinoplanes couchii NBRC 106145.</title>
        <authorList>
            <person name="Komaki H."/>
            <person name="Tamura T."/>
        </authorList>
    </citation>
    <scope>NUCLEOTIDE SEQUENCE [LARGE SCALE GENOMIC DNA]</scope>
    <source>
        <strain evidence="2 3">NBRC 106145</strain>
    </source>
</reference>
<comment type="caution">
    <text evidence="2">The sequence shown here is derived from an EMBL/GenBank/DDBJ whole genome shotgun (WGS) entry which is preliminary data.</text>
</comment>
<evidence type="ECO:0000256" key="1">
    <source>
        <dbReference type="SAM" id="MobiDB-lite"/>
    </source>
</evidence>
<sequence>MIWKSQPPTPVTCTTNNTAARTYPATAGAGVRNRIPPPFPPSRVATDHSAIQSDGGNGN</sequence>
<evidence type="ECO:0000313" key="3">
    <source>
        <dbReference type="Proteomes" id="UP000612282"/>
    </source>
</evidence>
<keyword evidence="3" id="KW-1185">Reference proteome</keyword>
<organism evidence="2 3">
    <name type="scientific">Actinoplanes couchii</name>
    <dbReference type="NCBI Taxonomy" id="403638"/>
    <lineage>
        <taxon>Bacteria</taxon>
        <taxon>Bacillati</taxon>
        <taxon>Actinomycetota</taxon>
        <taxon>Actinomycetes</taxon>
        <taxon>Micromonosporales</taxon>
        <taxon>Micromonosporaceae</taxon>
        <taxon>Actinoplanes</taxon>
    </lineage>
</organism>
<proteinExistence type="predicted"/>
<name>A0ABQ3X4P6_9ACTN</name>
<feature type="region of interest" description="Disordered" evidence="1">
    <location>
        <begin position="28"/>
        <end position="59"/>
    </location>
</feature>
<accession>A0ABQ3X4P6</accession>
<dbReference type="EMBL" id="BOMG01000027">
    <property type="protein sequence ID" value="GID53373.1"/>
    <property type="molecule type" value="Genomic_DNA"/>
</dbReference>